<gene>
    <name evidence="3" type="ORF">BCV69DRAFT_279590</name>
</gene>
<dbReference type="RefSeq" id="XP_025350820.1">
    <property type="nucleotide sequence ID" value="XM_025491305.1"/>
</dbReference>
<keyword evidence="4" id="KW-1185">Reference proteome</keyword>
<feature type="compositionally biased region" description="Polar residues" evidence="1">
    <location>
        <begin position="287"/>
        <end position="306"/>
    </location>
</feature>
<dbReference type="CDD" id="cd09212">
    <property type="entry name" value="PUB"/>
    <property type="match status" value="1"/>
</dbReference>
<reference evidence="3 4" key="1">
    <citation type="journal article" date="2018" name="Mol. Biol. Evol.">
        <title>Broad Genomic Sampling Reveals a Smut Pathogenic Ancestry of the Fungal Clade Ustilaginomycotina.</title>
        <authorList>
            <person name="Kijpornyongpan T."/>
            <person name="Mondo S.J."/>
            <person name="Barry K."/>
            <person name="Sandor L."/>
            <person name="Lee J."/>
            <person name="Lipzen A."/>
            <person name="Pangilinan J."/>
            <person name="LaButti K."/>
            <person name="Hainaut M."/>
            <person name="Henrissat B."/>
            <person name="Grigoriev I.V."/>
            <person name="Spatafora J.W."/>
            <person name="Aime M.C."/>
        </authorList>
    </citation>
    <scope>NUCLEOTIDE SEQUENCE [LARGE SCALE GENOMIC DNA]</scope>
    <source>
        <strain evidence="3 4">MCA 4718</strain>
    </source>
</reference>
<dbReference type="AlphaFoldDB" id="A0A316UEL4"/>
<dbReference type="Proteomes" id="UP000245942">
    <property type="component" value="Unassembled WGS sequence"/>
</dbReference>
<feature type="compositionally biased region" description="Low complexity" evidence="1">
    <location>
        <begin position="149"/>
        <end position="176"/>
    </location>
</feature>
<dbReference type="InterPro" id="IPR036339">
    <property type="entry name" value="PUB-like_dom_sf"/>
</dbReference>
<dbReference type="GO" id="GO:0005737">
    <property type="term" value="C:cytoplasm"/>
    <property type="evidence" value="ECO:0007669"/>
    <property type="project" value="TreeGrafter"/>
</dbReference>
<evidence type="ECO:0000313" key="3">
    <source>
        <dbReference type="EMBL" id="PWN23660.1"/>
    </source>
</evidence>
<dbReference type="Gene3D" id="1.20.58.2190">
    <property type="match status" value="1"/>
</dbReference>
<sequence>MSHSPSSPPATAATAASPPPSAREAIAAAAQARLASARHGGTGSEAEAQRAKDEADHLLLCRRIVDLQIRRDNGYDKAFECLKTLDTLLSNILSHPTEEKYRSFKSENPRLQRSVLSVPGGTDYLLQAGFGTRTVEFKQQWYLHSSVQPPSTSSEASPASASASPSTSTSTSTVSSGNAQKWRRLQLAHRVLQERLGESEERAVQKREQARREAEVEKNRAARVLQEAQEDRERVALRAQRERLARARGQEEPRGGGAGVGPSAVTGSRSGAVYQQPPPGNRPEYRVNTSTLVGAGNQHNAGSSSDEPGAGIDRSDYTAEVPFDEPSSRGEEAELDDEDEQGDKPPPYGREEWGSGRRLGS</sequence>
<feature type="region of interest" description="Disordered" evidence="1">
    <location>
        <begin position="1"/>
        <end position="50"/>
    </location>
</feature>
<protein>
    <recommendedName>
        <fullName evidence="2">PUB domain-containing protein</fullName>
    </recommendedName>
</protein>
<feature type="compositionally biased region" description="Low complexity" evidence="1">
    <location>
        <begin position="9"/>
        <end position="37"/>
    </location>
</feature>
<evidence type="ECO:0000256" key="1">
    <source>
        <dbReference type="SAM" id="MobiDB-lite"/>
    </source>
</evidence>
<dbReference type="Pfam" id="PF09409">
    <property type="entry name" value="PUB"/>
    <property type="match status" value="1"/>
</dbReference>
<dbReference type="OrthoDB" id="49605at2759"/>
<organism evidence="3 4">
    <name type="scientific">Pseudomicrostroma glucosiphilum</name>
    <dbReference type="NCBI Taxonomy" id="1684307"/>
    <lineage>
        <taxon>Eukaryota</taxon>
        <taxon>Fungi</taxon>
        <taxon>Dikarya</taxon>
        <taxon>Basidiomycota</taxon>
        <taxon>Ustilaginomycotina</taxon>
        <taxon>Exobasidiomycetes</taxon>
        <taxon>Microstromatales</taxon>
        <taxon>Microstromatales incertae sedis</taxon>
        <taxon>Pseudomicrostroma</taxon>
    </lineage>
</organism>
<feature type="domain" description="PUB" evidence="2">
    <location>
        <begin position="76"/>
        <end position="145"/>
    </location>
</feature>
<feature type="region of interest" description="Disordered" evidence="1">
    <location>
        <begin position="244"/>
        <end position="361"/>
    </location>
</feature>
<dbReference type="InterPro" id="IPR018997">
    <property type="entry name" value="PUB_domain"/>
</dbReference>
<dbReference type="EMBL" id="KZ819321">
    <property type="protein sequence ID" value="PWN23660.1"/>
    <property type="molecule type" value="Genomic_DNA"/>
</dbReference>
<name>A0A316UEL4_9BASI</name>
<dbReference type="PANTHER" id="PTHR23153">
    <property type="entry name" value="UBX-RELATED"/>
    <property type="match status" value="1"/>
</dbReference>
<dbReference type="PANTHER" id="PTHR23153:SF38">
    <property type="entry name" value="UBX DOMAIN-CONTAINING PROTEIN 6"/>
    <property type="match status" value="1"/>
</dbReference>
<proteinExistence type="predicted"/>
<evidence type="ECO:0000259" key="2">
    <source>
        <dbReference type="Pfam" id="PF09409"/>
    </source>
</evidence>
<dbReference type="STRING" id="1684307.A0A316UEL4"/>
<dbReference type="SUPFAM" id="SSF143503">
    <property type="entry name" value="PUG domain-like"/>
    <property type="match status" value="1"/>
</dbReference>
<feature type="region of interest" description="Disordered" evidence="1">
    <location>
        <begin position="147"/>
        <end position="181"/>
    </location>
</feature>
<dbReference type="SMART" id="SM00580">
    <property type="entry name" value="PUG"/>
    <property type="match status" value="1"/>
</dbReference>
<dbReference type="GeneID" id="37013039"/>
<feature type="compositionally biased region" description="Basic and acidic residues" evidence="1">
    <location>
        <begin position="244"/>
        <end position="254"/>
    </location>
</feature>
<accession>A0A316UEL4</accession>
<evidence type="ECO:0000313" key="4">
    <source>
        <dbReference type="Proteomes" id="UP000245942"/>
    </source>
</evidence>